<dbReference type="AlphaFoldDB" id="A0A8H5ZWD1"/>
<keyword evidence="4" id="KW-1185">Reference proteome</keyword>
<protein>
    <recommendedName>
        <fullName evidence="2">STEEP1 domain-containing protein</fullName>
    </recommendedName>
</protein>
<organism evidence="3 4">
    <name type="scientific">Petromyces alliaceus</name>
    <name type="common">Aspergillus alliaceus</name>
    <dbReference type="NCBI Taxonomy" id="209559"/>
    <lineage>
        <taxon>Eukaryota</taxon>
        <taxon>Fungi</taxon>
        <taxon>Dikarya</taxon>
        <taxon>Ascomycota</taxon>
        <taxon>Pezizomycotina</taxon>
        <taxon>Eurotiomycetes</taxon>
        <taxon>Eurotiomycetidae</taxon>
        <taxon>Eurotiales</taxon>
        <taxon>Aspergillaceae</taxon>
        <taxon>Aspergillus</taxon>
        <taxon>Aspergillus subgen. Circumdati</taxon>
    </lineage>
</organism>
<evidence type="ECO:0000313" key="3">
    <source>
        <dbReference type="EMBL" id="KAF5855530.1"/>
    </source>
</evidence>
<proteinExistence type="predicted"/>
<feature type="domain" description="STEEP1" evidence="2">
    <location>
        <begin position="32"/>
        <end position="189"/>
    </location>
</feature>
<feature type="region of interest" description="Disordered" evidence="1">
    <location>
        <begin position="72"/>
        <end position="100"/>
    </location>
</feature>
<gene>
    <name evidence="3" type="ORF">ETB97_009067</name>
</gene>
<evidence type="ECO:0000313" key="4">
    <source>
        <dbReference type="Proteomes" id="UP000541154"/>
    </source>
</evidence>
<evidence type="ECO:0000259" key="2">
    <source>
        <dbReference type="Pfam" id="PF25809"/>
    </source>
</evidence>
<feature type="compositionally biased region" description="Basic and acidic residues" evidence="1">
    <location>
        <begin position="14"/>
        <end position="23"/>
    </location>
</feature>
<dbReference type="EMBL" id="SPNV01000420">
    <property type="protein sequence ID" value="KAF5855530.1"/>
    <property type="molecule type" value="Genomic_DNA"/>
</dbReference>
<comment type="caution">
    <text evidence="3">The sequence shown here is derived from an EMBL/GenBank/DDBJ whole genome shotgun (WGS) entry which is preliminary data.</text>
</comment>
<dbReference type="Proteomes" id="UP000541154">
    <property type="component" value="Unassembled WGS sequence"/>
</dbReference>
<dbReference type="Pfam" id="PF25809">
    <property type="entry name" value="STEEP1"/>
    <property type="match status" value="1"/>
</dbReference>
<name>A0A8H5ZWD1_PETAA</name>
<feature type="region of interest" description="Disordered" evidence="1">
    <location>
        <begin position="1"/>
        <end position="34"/>
    </location>
</feature>
<sequence>MSTPQPDPQSQIQKEQEQEHEQQHQTPKPRLPVRTHHCRFCNHLLLASTRDIPSLPRRKDPAKDNAIILPLPAPTASHHNDESDDETEADPVTGSGATSTTKLQKHYTILLSTTVPDRKATLVRREDGFEKRVFLRCGRCRVVVGYFLGRVHFPETGEEDGDGDGDRERGEKVVYLLPGALVETERMGDEDVLKGGDAEWRTWSAEV</sequence>
<evidence type="ECO:0000256" key="1">
    <source>
        <dbReference type="SAM" id="MobiDB-lite"/>
    </source>
</evidence>
<reference evidence="3 4" key="1">
    <citation type="submission" date="2019-04" db="EMBL/GenBank/DDBJ databases">
        <title>Aspergillus burnettii sp. nov., novel species from soil in southeast Queensland.</title>
        <authorList>
            <person name="Gilchrist C.L.M."/>
            <person name="Pitt J.I."/>
            <person name="Lange L."/>
            <person name="Lacey H.J."/>
            <person name="Vuong D."/>
            <person name="Midgley D.J."/>
            <person name="Greenfield P."/>
            <person name="Bradbury M."/>
            <person name="Lacey E."/>
            <person name="Busk P.K."/>
            <person name="Pilgaard B."/>
            <person name="Chooi Y.H."/>
            <person name="Piggott A.M."/>
        </authorList>
    </citation>
    <scope>NUCLEOTIDE SEQUENCE [LARGE SCALE GENOMIC DNA]</scope>
    <source>
        <strain evidence="3 4">FRR 5400</strain>
    </source>
</reference>
<accession>A0A8H5ZWD1</accession>
<dbReference type="InterPro" id="IPR057965">
    <property type="entry name" value="STEEP1_dom"/>
</dbReference>